<dbReference type="Proteomes" id="UP001202328">
    <property type="component" value="Unassembled WGS sequence"/>
</dbReference>
<name>A0AAD4TGY7_9MAGN</name>
<organism evidence="2 3">
    <name type="scientific">Papaver atlanticum</name>
    <dbReference type="NCBI Taxonomy" id="357466"/>
    <lineage>
        <taxon>Eukaryota</taxon>
        <taxon>Viridiplantae</taxon>
        <taxon>Streptophyta</taxon>
        <taxon>Embryophyta</taxon>
        <taxon>Tracheophyta</taxon>
        <taxon>Spermatophyta</taxon>
        <taxon>Magnoliopsida</taxon>
        <taxon>Ranunculales</taxon>
        <taxon>Papaveraceae</taxon>
        <taxon>Papaveroideae</taxon>
        <taxon>Papaver</taxon>
    </lineage>
</organism>
<dbReference type="SUPFAM" id="SSF56973">
    <property type="entry name" value="Aerolisin/ETX pore-forming domain"/>
    <property type="match status" value="1"/>
</dbReference>
<dbReference type="InterPro" id="IPR008998">
    <property type="entry name" value="Agglutinin"/>
</dbReference>
<dbReference type="CDD" id="cd20216">
    <property type="entry name" value="PFM_HFR-2-like"/>
    <property type="match status" value="1"/>
</dbReference>
<dbReference type="Gene3D" id="2.80.10.50">
    <property type="match status" value="2"/>
</dbReference>
<dbReference type="Pfam" id="PF07468">
    <property type="entry name" value="Agglutinin"/>
    <property type="match status" value="1"/>
</dbReference>
<keyword evidence="3" id="KW-1185">Reference proteome</keyword>
<dbReference type="PANTHER" id="PTHR39244">
    <property type="entry name" value="NATTERIN-4"/>
    <property type="match status" value="1"/>
</dbReference>
<evidence type="ECO:0000259" key="1">
    <source>
        <dbReference type="Pfam" id="PF07468"/>
    </source>
</evidence>
<dbReference type="AlphaFoldDB" id="A0AAD4TGY7"/>
<accession>A0AAD4TGY7</accession>
<reference evidence="2" key="1">
    <citation type="submission" date="2022-04" db="EMBL/GenBank/DDBJ databases">
        <title>A functionally conserved STORR gene fusion in Papaver species that diverged 16.8 million years ago.</title>
        <authorList>
            <person name="Catania T."/>
        </authorList>
    </citation>
    <scope>NUCLEOTIDE SEQUENCE</scope>
    <source>
        <strain evidence="2">S-188037</strain>
    </source>
</reference>
<sequence>MEATTPTTITSLNGGEVGKIVTLHENDADVHAIMAQALPKYLHLGTENPAVADALRFDGDYSYDLDTRFEVVPATKGTGLVHIRSLQNYKYWVNLDETKNNFVTATAVKPEENQTDKQCTLFQPVFLKEDSNRVLRLRHVSTGAYVAFFLGTGNSYGLLCLSHYHDDAGKYNVCTSLDWDSIVVLPDLVRIKGVKSGNHLKAFEDGYILWTTITKLIIPHCLTSKCLQVAADDWVLLMQDPSTDFHDLRTVFFPTILGGNRIIIRSLQSNCYCNMHSADNKENCLATLNTYPDDWSYMEIEEPVISRKIENVRYHLNDARIYDEKTIALVSDESSNKTPNSLTSELNLKTTVSNTTNWSTNVSMTVGVKMSEIEISGDVTKSSEWGETETKSVEVGYVKTVNVPSMTRIKATLMATRISYGIPFSYTQHDLLENGSTRVTDKNDGFFTVHNGYGYTYEVVQLSLK</sequence>
<dbReference type="Gene3D" id="2.170.15.10">
    <property type="entry name" value="Proaerolysin, chain A, domain 3"/>
    <property type="match status" value="1"/>
</dbReference>
<dbReference type="PANTHER" id="PTHR39244:SF5">
    <property type="entry name" value="NATTERIN-3-LIKE"/>
    <property type="match status" value="1"/>
</dbReference>
<gene>
    <name evidence="2" type="ORF">MKW98_006160</name>
</gene>
<dbReference type="InterPro" id="IPR036242">
    <property type="entry name" value="Agglutinin_dom_sf"/>
</dbReference>
<protein>
    <recommendedName>
        <fullName evidence="1">Agglutinin domain-containing protein</fullName>
    </recommendedName>
</protein>
<dbReference type="InterPro" id="IPR053237">
    <property type="entry name" value="Natterin_C"/>
</dbReference>
<evidence type="ECO:0000313" key="2">
    <source>
        <dbReference type="EMBL" id="KAI3955800.1"/>
    </source>
</evidence>
<evidence type="ECO:0000313" key="3">
    <source>
        <dbReference type="Proteomes" id="UP001202328"/>
    </source>
</evidence>
<comment type="caution">
    <text evidence="2">The sequence shown here is derived from an EMBL/GenBank/DDBJ whole genome shotgun (WGS) entry which is preliminary data.</text>
</comment>
<dbReference type="SUPFAM" id="SSF50382">
    <property type="entry name" value="Agglutinin"/>
    <property type="match status" value="2"/>
</dbReference>
<dbReference type="EMBL" id="JAJJMB010001716">
    <property type="protein sequence ID" value="KAI3955800.1"/>
    <property type="molecule type" value="Genomic_DNA"/>
</dbReference>
<proteinExistence type="predicted"/>
<feature type="domain" description="Agglutinin" evidence="1">
    <location>
        <begin position="39"/>
        <end position="151"/>
    </location>
</feature>